<feature type="chain" id="PRO_5001775680" description="GEgh 16 protein" evidence="2">
    <location>
        <begin position="18"/>
        <end position="285"/>
    </location>
</feature>
<dbReference type="PANTHER" id="PTHR34618">
    <property type="entry name" value="SURFACE PROTEIN MAS1, PUTATIVE-RELATED"/>
    <property type="match status" value="1"/>
</dbReference>
<organism evidence="3 4">
    <name type="scientific">Pseudallescheria apiosperma</name>
    <name type="common">Scedosporium apiospermum</name>
    <dbReference type="NCBI Taxonomy" id="563466"/>
    <lineage>
        <taxon>Eukaryota</taxon>
        <taxon>Fungi</taxon>
        <taxon>Dikarya</taxon>
        <taxon>Ascomycota</taxon>
        <taxon>Pezizomycotina</taxon>
        <taxon>Sordariomycetes</taxon>
        <taxon>Hypocreomycetidae</taxon>
        <taxon>Microascales</taxon>
        <taxon>Microascaceae</taxon>
        <taxon>Scedosporium</taxon>
    </lineage>
</organism>
<evidence type="ECO:0008006" key="5">
    <source>
        <dbReference type="Google" id="ProtNLM"/>
    </source>
</evidence>
<comment type="caution">
    <text evidence="3">The sequence shown here is derived from an EMBL/GenBank/DDBJ whole genome shotgun (WGS) entry which is preliminary data.</text>
</comment>
<dbReference type="PANTHER" id="PTHR34618:SF3">
    <property type="entry name" value="GEGH 16 PROTEIN"/>
    <property type="match status" value="1"/>
</dbReference>
<dbReference type="InterPro" id="IPR021476">
    <property type="entry name" value="Egh16-like"/>
</dbReference>
<feature type="signal peptide" evidence="2">
    <location>
        <begin position="1"/>
        <end position="17"/>
    </location>
</feature>
<dbReference type="VEuPathDB" id="FungiDB:SAPIO_CDS0625"/>
<protein>
    <recommendedName>
        <fullName evidence="5">GEgh 16 protein</fullName>
    </recommendedName>
</protein>
<dbReference type="GeneID" id="27718777"/>
<dbReference type="AlphaFoldDB" id="A0A084GG63"/>
<reference evidence="3 4" key="1">
    <citation type="journal article" date="2014" name="Genome Announc.">
        <title>Draft genome sequence of the pathogenic fungus Scedosporium apiospermum.</title>
        <authorList>
            <person name="Vandeputte P."/>
            <person name="Ghamrawi S."/>
            <person name="Rechenmann M."/>
            <person name="Iltis A."/>
            <person name="Giraud S."/>
            <person name="Fleury M."/>
            <person name="Thornton C."/>
            <person name="Delhaes L."/>
            <person name="Meyer W."/>
            <person name="Papon N."/>
            <person name="Bouchara J.P."/>
        </authorList>
    </citation>
    <scope>NUCLEOTIDE SEQUENCE [LARGE SCALE GENOMIC DNA]</scope>
    <source>
        <strain evidence="3 4">IHEM 14462</strain>
    </source>
</reference>
<dbReference type="OrthoDB" id="3241054at2759"/>
<proteinExistence type="predicted"/>
<dbReference type="RefSeq" id="XP_016646124.1">
    <property type="nucleotide sequence ID" value="XM_016783358.1"/>
</dbReference>
<gene>
    <name evidence="3" type="ORF">SAPIO_CDS0625</name>
</gene>
<dbReference type="HOGENOM" id="CLU_047729_1_2_1"/>
<dbReference type="Proteomes" id="UP000028545">
    <property type="component" value="Unassembled WGS sequence"/>
</dbReference>
<keyword evidence="2" id="KW-0732">Signal</keyword>
<feature type="region of interest" description="Disordered" evidence="1">
    <location>
        <begin position="251"/>
        <end position="285"/>
    </location>
</feature>
<evidence type="ECO:0000313" key="4">
    <source>
        <dbReference type="Proteomes" id="UP000028545"/>
    </source>
</evidence>
<accession>A0A084GG63</accession>
<dbReference type="EMBL" id="JOWA01000033">
    <property type="protein sequence ID" value="KEZ46325.1"/>
    <property type="molecule type" value="Genomic_DNA"/>
</dbReference>
<sequence length="285" mass="29403">MHSLARALLASATLAFARPQGVIISAKGTLGTSVGMAVDINNPADANFISQEETVRNVVNACGRTLLKGGISQSGETEKIIAAGTFTRVEKGGDLTVTISQRTAEGSGPFTCDLDEASNVLGVSGQTPLTVQQDSAEFGTGNLTLTVTMPANLTCIGGSTGNFCTVRCRNEQNFGGCIAVQQTDVTPNVNVPDEIVSAEFEDDINAQIEQNKKDLAAAQAGLASAATTDEQGIEIAKAILGSAVNVGGAAATTTSATATPTGRRGRNRNRLGNGRSGRNRNNRFN</sequence>
<evidence type="ECO:0000313" key="3">
    <source>
        <dbReference type="EMBL" id="KEZ46325.1"/>
    </source>
</evidence>
<keyword evidence="4" id="KW-1185">Reference proteome</keyword>
<name>A0A084GG63_PSEDA</name>
<evidence type="ECO:0000256" key="2">
    <source>
        <dbReference type="SAM" id="SignalP"/>
    </source>
</evidence>
<evidence type="ECO:0000256" key="1">
    <source>
        <dbReference type="SAM" id="MobiDB-lite"/>
    </source>
</evidence>
<feature type="compositionally biased region" description="Low complexity" evidence="1">
    <location>
        <begin position="251"/>
        <end position="262"/>
    </location>
</feature>
<dbReference type="OMA" id="PADMACI"/>
<dbReference type="Pfam" id="PF11327">
    <property type="entry name" value="Egh16-like"/>
    <property type="match status" value="1"/>
</dbReference>
<dbReference type="KEGG" id="sapo:SAPIO_CDS0625"/>